<dbReference type="InterPro" id="IPR013216">
    <property type="entry name" value="Methyltransf_11"/>
</dbReference>
<dbReference type="PANTHER" id="PTHR42912">
    <property type="entry name" value="METHYLTRANSFERASE"/>
    <property type="match status" value="1"/>
</dbReference>
<dbReference type="Proteomes" id="UP001626537">
    <property type="component" value="Chromosome"/>
</dbReference>
<dbReference type="EMBL" id="CP136864">
    <property type="protein sequence ID" value="WOJ94760.1"/>
    <property type="molecule type" value="Genomic_DNA"/>
</dbReference>
<dbReference type="GO" id="GO:0032259">
    <property type="term" value="P:methylation"/>
    <property type="evidence" value="ECO:0007669"/>
    <property type="project" value="UniProtKB-KW"/>
</dbReference>
<evidence type="ECO:0000259" key="1">
    <source>
        <dbReference type="Pfam" id="PF08241"/>
    </source>
</evidence>
<dbReference type="CDD" id="cd02440">
    <property type="entry name" value="AdoMet_MTases"/>
    <property type="match status" value="1"/>
</dbReference>
<name>A0ABZ0I6F7_9GAMM</name>
<evidence type="ECO:0000313" key="3">
    <source>
        <dbReference type="Proteomes" id="UP001626537"/>
    </source>
</evidence>
<dbReference type="InterPro" id="IPR050508">
    <property type="entry name" value="Methyltransf_Superfamily"/>
</dbReference>
<evidence type="ECO:0000313" key="2">
    <source>
        <dbReference type="EMBL" id="WOJ94760.1"/>
    </source>
</evidence>
<keyword evidence="2" id="KW-0489">Methyltransferase</keyword>
<dbReference type="EC" id="2.1.1.-" evidence="2"/>
<sequence length="266" mass="28646">MNDSDKKFIIEYETETWSRCADSYLDTFSMLTGQMLPRVIEAANVTSGSRVLDIGCGPGNSTRALADAGAIATGVDFSEGMVAAAKAANPELSFKLADGEQIPADDDSFDAVIANYVVHHLPEPDKVFAEAARVLKPGGRFVFAVWGAPSEQSSIGCFVRAVSAHHDPQALPHGPLFGVTDKETFLPLMESAGLEGFELTDHETQWTCDTLGPVIDGLWTWANVAAFSQEKQDAIMADMKENCRQYAVDGGYMFPHTAILGHASKP</sequence>
<keyword evidence="2" id="KW-0808">Transferase</keyword>
<protein>
    <submittedName>
        <fullName evidence="2">Class I SAM-dependent methyltransferase</fullName>
        <ecNumber evidence="2">2.1.1.-</ecNumber>
    </submittedName>
</protein>
<keyword evidence="3" id="KW-1185">Reference proteome</keyword>
<dbReference type="Pfam" id="PF08241">
    <property type="entry name" value="Methyltransf_11"/>
    <property type="match status" value="1"/>
</dbReference>
<dbReference type="GO" id="GO:0008168">
    <property type="term" value="F:methyltransferase activity"/>
    <property type="evidence" value="ECO:0007669"/>
    <property type="project" value="UniProtKB-KW"/>
</dbReference>
<dbReference type="SUPFAM" id="SSF53335">
    <property type="entry name" value="S-adenosyl-L-methionine-dependent methyltransferases"/>
    <property type="match status" value="1"/>
</dbReference>
<organism evidence="2 3">
    <name type="scientific">Congregibacter variabilis</name>
    <dbReference type="NCBI Taxonomy" id="3081200"/>
    <lineage>
        <taxon>Bacteria</taxon>
        <taxon>Pseudomonadati</taxon>
        <taxon>Pseudomonadota</taxon>
        <taxon>Gammaproteobacteria</taxon>
        <taxon>Cellvibrionales</taxon>
        <taxon>Halieaceae</taxon>
        <taxon>Congregibacter</taxon>
    </lineage>
</organism>
<dbReference type="InterPro" id="IPR029063">
    <property type="entry name" value="SAM-dependent_MTases_sf"/>
</dbReference>
<accession>A0ABZ0I6F7</accession>
<dbReference type="RefSeq" id="WP_407349393.1">
    <property type="nucleotide sequence ID" value="NZ_CP136864.1"/>
</dbReference>
<gene>
    <name evidence="2" type="ORF">R0135_06230</name>
</gene>
<reference evidence="2 3" key="1">
    <citation type="submission" date="2023-10" db="EMBL/GenBank/DDBJ databases">
        <title>Two novel species belonging to the OM43/NOR5 clade.</title>
        <authorList>
            <person name="Park M."/>
        </authorList>
    </citation>
    <scope>NUCLEOTIDE SEQUENCE [LARGE SCALE GENOMIC DNA]</scope>
    <source>
        <strain evidence="2 3">IMCC43200</strain>
    </source>
</reference>
<dbReference type="Gene3D" id="3.40.50.150">
    <property type="entry name" value="Vaccinia Virus protein VP39"/>
    <property type="match status" value="1"/>
</dbReference>
<feature type="domain" description="Methyltransferase type 11" evidence="1">
    <location>
        <begin position="52"/>
        <end position="143"/>
    </location>
</feature>
<proteinExistence type="predicted"/>